<dbReference type="Pfam" id="PF02875">
    <property type="entry name" value="Mur_ligase_C"/>
    <property type="match status" value="1"/>
</dbReference>
<dbReference type="PANTHER" id="PTHR43024">
    <property type="entry name" value="UDP-N-ACETYLMURAMOYL-TRIPEPTIDE--D-ALANYL-D-ALANINE LIGASE"/>
    <property type="match status" value="1"/>
</dbReference>
<dbReference type="SUPFAM" id="SSF53623">
    <property type="entry name" value="MurD-like peptide ligases, catalytic domain"/>
    <property type="match status" value="1"/>
</dbReference>
<comment type="cofactor">
    <cofactor evidence="2 8 9">
        <name>pyridoxal 5'-phosphate</name>
        <dbReference type="ChEBI" id="CHEBI:597326"/>
    </cofactor>
</comment>
<dbReference type="InterPro" id="IPR001608">
    <property type="entry name" value="Ala_racemase_N"/>
</dbReference>
<evidence type="ECO:0000256" key="7">
    <source>
        <dbReference type="ARBA" id="ARBA00023235"/>
    </source>
</evidence>
<feature type="binding site" evidence="8 10">
    <location>
        <position position="767"/>
    </location>
    <ligand>
        <name>substrate</name>
    </ligand>
</feature>
<gene>
    <name evidence="12" type="ORF">EKH83_21015</name>
</gene>
<dbReference type="Gene3D" id="3.40.1190.10">
    <property type="entry name" value="Mur-like, catalytic domain"/>
    <property type="match status" value="1"/>
</dbReference>
<dbReference type="EMBL" id="RXOC01000021">
    <property type="protein sequence ID" value="RXF67085.1"/>
    <property type="molecule type" value="Genomic_DNA"/>
</dbReference>
<dbReference type="InterPro" id="IPR035911">
    <property type="entry name" value="MurE/MurF_N"/>
</dbReference>
<dbReference type="Pfam" id="PF08245">
    <property type="entry name" value="Mur_ligase_M"/>
    <property type="match status" value="1"/>
</dbReference>
<dbReference type="PRINTS" id="PR00992">
    <property type="entry name" value="ALARACEMASE"/>
</dbReference>
<feature type="domain" description="Alanine racemase C-terminal" evidence="11">
    <location>
        <begin position="697"/>
        <end position="821"/>
    </location>
</feature>
<comment type="pathway">
    <text evidence="8">Amino-acid biosynthesis; D-alanine biosynthesis; D-alanine from L-alanine: step 1/1.</text>
</comment>
<evidence type="ECO:0000256" key="8">
    <source>
        <dbReference type="HAMAP-Rule" id="MF_01201"/>
    </source>
</evidence>
<sequence>MYHISYSIAEVSKLIDARSFTPISNAALHTLAFDSRKLGDIHHALFFALQGRRNGHEFIAEAYDAGVRNFVVSDERFFPGKYTDANFLLVADTLQALQMLTAHHRSLFDIPVIGITGSNGKTIVKEWLYQLLAPEKNVVRSPKSYNSQIGVPLSVWAMSEEHTMAIFEAGVSRSGEMSSLEEIIKPTIGILTNIGQAHNEGFGSLEEKIAEKLKLFKDTDLFIYSPKYLQGYTGDIPGKQQFTWCWNGKADLEIIDGEISEDNKFQFLRGKYLGLDVQCLIPFTDAASVENAICCWATMLALNYSPLIADQRIEKLQPVRMRLELKTGINNCSVIDDSYSLDISSLAIALDFLKQQKQHQQRTLILSDIPEAGTDSETLYTQVAALLENKKVDRLIGIGSEIGKHAGKFGISHAFFPDTAAFLENLDELGLANESILLKGARRFEFERISKALTQKVHETVLEINLNALENNLNYYKSQLKPGVKITTMVKAFSYGSGSFEIANLLQFNKVDYLAVAFADEGVSLRSSGITLPIMVMNPDVMGFDTMIDNNLEPEIYSLRVLKDFIAVLNRKNREDYPVHIKLDTGMHRLGFVGTELEALLPALKATKVVRVKSAFSHLTSSEDPASDDFTRQQIALFKEWTSLIESAVGYPVIKHIANTSAISRWPEAQFDMVRLGIGLYGIDSVYQGKASPLETVATLKTSISQIKTLKAGETVGYNRRGVMAQDGKVATVKIGYADGYNRKLGYGTGKMMVKGKVVPTIGSICMDMCMLDITGVDAREGDEVIVFNRDISVEWIAEQLGTIPYEILTGISQRVKRVYYYE</sequence>
<dbReference type="HAMAP" id="MF_01201">
    <property type="entry name" value="Ala_racemase"/>
    <property type="match status" value="1"/>
</dbReference>
<comment type="similarity">
    <text evidence="8">Belongs to the alanine racemase family.</text>
</comment>
<comment type="function">
    <text evidence="8">Catalyzes the interconversion of L-alanine and D-alanine. May also act on other amino acids.</text>
</comment>
<dbReference type="Pfam" id="PF00842">
    <property type="entry name" value="Ala_racemase_C"/>
    <property type="match status" value="1"/>
</dbReference>
<evidence type="ECO:0000256" key="9">
    <source>
        <dbReference type="PIRSR" id="PIRSR600821-50"/>
    </source>
</evidence>
<dbReference type="SUPFAM" id="SSF53244">
    <property type="entry name" value="MurD-like peptide ligases, peptide-binding domain"/>
    <property type="match status" value="1"/>
</dbReference>
<dbReference type="CDD" id="cd00430">
    <property type="entry name" value="PLPDE_III_AR"/>
    <property type="match status" value="1"/>
</dbReference>
<dbReference type="SUPFAM" id="SSF63418">
    <property type="entry name" value="MurE/MurF N-terminal domain"/>
    <property type="match status" value="1"/>
</dbReference>
<dbReference type="InterPro" id="IPR011079">
    <property type="entry name" value="Ala_racemase_C"/>
</dbReference>
<feature type="active site" description="Proton acceptor; specific for D-alanine" evidence="8">
    <location>
        <position position="491"/>
    </location>
</feature>
<dbReference type="InterPro" id="IPR000821">
    <property type="entry name" value="Ala_racemase"/>
</dbReference>
<dbReference type="Gene3D" id="3.40.1390.10">
    <property type="entry name" value="MurE/MurF, N-terminal domain"/>
    <property type="match status" value="1"/>
</dbReference>
<keyword evidence="6 8" id="KW-0663">Pyridoxal phosphate</keyword>
<keyword evidence="3 12" id="KW-0436">Ligase</keyword>
<evidence type="ECO:0000256" key="5">
    <source>
        <dbReference type="ARBA" id="ARBA00022840"/>
    </source>
</evidence>
<dbReference type="SMART" id="SM01005">
    <property type="entry name" value="Ala_racemase_C"/>
    <property type="match status" value="1"/>
</dbReference>
<dbReference type="GO" id="GO:0030170">
    <property type="term" value="F:pyridoxal phosphate binding"/>
    <property type="evidence" value="ECO:0007669"/>
    <property type="project" value="UniProtKB-UniRule"/>
</dbReference>
<evidence type="ECO:0000256" key="3">
    <source>
        <dbReference type="ARBA" id="ARBA00022598"/>
    </source>
</evidence>
<feature type="binding site" evidence="8 10">
    <location>
        <position position="589"/>
    </location>
    <ligand>
        <name>substrate</name>
    </ligand>
</feature>
<dbReference type="InterPro" id="IPR004101">
    <property type="entry name" value="Mur_ligase_C"/>
</dbReference>
<evidence type="ECO:0000259" key="11">
    <source>
        <dbReference type="SMART" id="SM01005"/>
    </source>
</evidence>
<feature type="modified residue" description="N6-(pyridoxal phosphate)lysine" evidence="8 9">
    <location>
        <position position="491"/>
    </location>
</feature>
<proteinExistence type="inferred from homology"/>
<keyword evidence="4" id="KW-0547">Nucleotide-binding</keyword>
<dbReference type="UniPathway" id="UPA00042">
    <property type="reaction ID" value="UER00497"/>
</dbReference>
<comment type="caution">
    <text evidence="12">The sequence shown here is derived from an EMBL/GenBank/DDBJ whole genome shotgun (WGS) entry which is preliminary data.</text>
</comment>
<dbReference type="Gene3D" id="2.40.37.10">
    <property type="entry name" value="Lyase, Ornithine Decarboxylase, Chain A, domain 1"/>
    <property type="match status" value="1"/>
</dbReference>
<accession>A0A4Q0M2S3</accession>
<dbReference type="GO" id="GO:0005524">
    <property type="term" value="F:ATP binding"/>
    <property type="evidence" value="ECO:0007669"/>
    <property type="project" value="UniProtKB-KW"/>
</dbReference>
<dbReference type="Pfam" id="PF01168">
    <property type="entry name" value="Ala_racemase_N"/>
    <property type="match status" value="1"/>
</dbReference>
<dbReference type="RefSeq" id="WP_128771436.1">
    <property type="nucleotide sequence ID" value="NZ_RXOC01000021.1"/>
</dbReference>
<organism evidence="12 13">
    <name type="scientific">Arcticibacter tournemirensis</name>
    <dbReference type="NCBI Taxonomy" id="699437"/>
    <lineage>
        <taxon>Bacteria</taxon>
        <taxon>Pseudomonadati</taxon>
        <taxon>Bacteroidota</taxon>
        <taxon>Sphingobacteriia</taxon>
        <taxon>Sphingobacteriales</taxon>
        <taxon>Sphingobacteriaceae</taxon>
        <taxon>Arcticibacter</taxon>
    </lineage>
</organism>
<protein>
    <recommendedName>
        <fullName evidence="8">Alanine racemase</fullName>
        <ecNumber evidence="8">5.1.1.1</ecNumber>
    </recommendedName>
</protein>
<dbReference type="Gene3D" id="3.90.190.20">
    <property type="entry name" value="Mur ligase, C-terminal domain"/>
    <property type="match status" value="1"/>
</dbReference>
<dbReference type="GO" id="GO:0030632">
    <property type="term" value="P:D-alanine biosynthetic process"/>
    <property type="evidence" value="ECO:0007669"/>
    <property type="project" value="UniProtKB-UniRule"/>
</dbReference>
<dbReference type="InterPro" id="IPR036565">
    <property type="entry name" value="Mur-like_cat_sf"/>
</dbReference>
<evidence type="ECO:0000256" key="4">
    <source>
        <dbReference type="ARBA" id="ARBA00022741"/>
    </source>
</evidence>
<evidence type="ECO:0000313" key="13">
    <source>
        <dbReference type="Proteomes" id="UP000290848"/>
    </source>
</evidence>
<reference evidence="12 13" key="1">
    <citation type="submission" date="2018-12" db="EMBL/GenBank/DDBJ databases">
        <title>The Draft Genome Sequence of the Soil Bacterium Pedobacter tournemirensis R1.</title>
        <authorList>
            <person name="He J."/>
        </authorList>
    </citation>
    <scope>NUCLEOTIDE SEQUENCE [LARGE SCALE GENOMIC DNA]</scope>
    <source>
        <strain evidence="12 13">R1</strain>
    </source>
</reference>
<dbReference type="NCBIfam" id="NF008897">
    <property type="entry name" value="PRK11930.1"/>
    <property type="match status" value="1"/>
</dbReference>
<dbReference type="InterPro" id="IPR029066">
    <property type="entry name" value="PLP-binding_barrel"/>
</dbReference>
<dbReference type="SUPFAM" id="SSF51419">
    <property type="entry name" value="PLP-binding barrel"/>
    <property type="match status" value="1"/>
</dbReference>
<dbReference type="FunFam" id="3.20.20.10:FF:000002">
    <property type="entry name" value="Alanine racemase"/>
    <property type="match status" value="1"/>
</dbReference>
<evidence type="ECO:0000256" key="10">
    <source>
        <dbReference type="PIRSR" id="PIRSR600821-52"/>
    </source>
</evidence>
<keyword evidence="7 8" id="KW-0413">Isomerase</keyword>
<comment type="catalytic activity">
    <reaction evidence="1 8">
        <text>L-alanine = D-alanine</text>
        <dbReference type="Rhea" id="RHEA:20249"/>
        <dbReference type="ChEBI" id="CHEBI:57416"/>
        <dbReference type="ChEBI" id="CHEBI:57972"/>
        <dbReference type="EC" id="5.1.1.1"/>
    </reaction>
</comment>
<evidence type="ECO:0000256" key="1">
    <source>
        <dbReference type="ARBA" id="ARBA00000316"/>
    </source>
</evidence>
<name>A0A4Q0M2S3_9SPHI</name>
<dbReference type="InterPro" id="IPR036615">
    <property type="entry name" value="Mur_ligase_C_dom_sf"/>
</dbReference>
<dbReference type="AlphaFoldDB" id="A0A4Q0M2S3"/>
<dbReference type="SUPFAM" id="SSF50621">
    <property type="entry name" value="Alanine racemase C-terminal domain-like"/>
    <property type="match status" value="1"/>
</dbReference>
<evidence type="ECO:0000313" key="12">
    <source>
        <dbReference type="EMBL" id="RXF67085.1"/>
    </source>
</evidence>
<dbReference type="GO" id="GO:0008784">
    <property type="term" value="F:alanine racemase activity"/>
    <property type="evidence" value="ECO:0007669"/>
    <property type="project" value="UniProtKB-UniRule"/>
</dbReference>
<evidence type="ECO:0000256" key="2">
    <source>
        <dbReference type="ARBA" id="ARBA00001933"/>
    </source>
</evidence>
<dbReference type="Proteomes" id="UP000290848">
    <property type="component" value="Unassembled WGS sequence"/>
</dbReference>
<dbReference type="Gene3D" id="3.20.20.10">
    <property type="entry name" value="Alanine racemase"/>
    <property type="match status" value="1"/>
</dbReference>
<dbReference type="GO" id="GO:0016881">
    <property type="term" value="F:acid-amino acid ligase activity"/>
    <property type="evidence" value="ECO:0007669"/>
    <property type="project" value="InterPro"/>
</dbReference>
<evidence type="ECO:0000256" key="6">
    <source>
        <dbReference type="ARBA" id="ARBA00022898"/>
    </source>
</evidence>
<dbReference type="EC" id="5.1.1.1" evidence="8"/>
<dbReference type="InterPro" id="IPR009006">
    <property type="entry name" value="Ala_racemase/Decarboxylase_C"/>
</dbReference>
<dbReference type="NCBIfam" id="TIGR00492">
    <property type="entry name" value="alr"/>
    <property type="match status" value="1"/>
</dbReference>
<dbReference type="InterPro" id="IPR051046">
    <property type="entry name" value="MurCDEF_CellWall_CoF430Synth"/>
</dbReference>
<dbReference type="InterPro" id="IPR013221">
    <property type="entry name" value="Mur_ligase_cen"/>
</dbReference>
<feature type="active site" description="Proton acceptor; specific for L-alanine" evidence="8">
    <location>
        <position position="718"/>
    </location>
</feature>
<keyword evidence="5" id="KW-0067">ATP-binding</keyword>
<dbReference type="PANTHER" id="PTHR43024:SF1">
    <property type="entry name" value="UDP-N-ACETYLMURAMOYL-TRIPEPTIDE--D-ALANYL-D-ALANINE LIGASE"/>
    <property type="match status" value="1"/>
</dbReference>